<dbReference type="Proteomes" id="UP000233556">
    <property type="component" value="Unassembled WGS sequence"/>
</dbReference>
<dbReference type="OrthoDB" id="416454at2759"/>
<sequence>MGPDEICPWDLMKSIHRSWRTSKVPEDWRKANVIPVFKKGKKEDLGNYRPVSFTSIPGKMMERLILDIISKHMEDKKAIRSSQDGFSKGKSCLTNLIAFYDGITGWIDEGRAVDVVYLDFSKAFDTVSHSILIANLSAWHWLSEIAMRARSIRKLQARTQSHANANAKPSHIITMALPGSRQRAIQRDRDSLQLLYCLSLSLEKRLHLVAAVDRLPRNGV</sequence>
<gene>
    <name evidence="2" type="ORF">llap_11778</name>
</gene>
<keyword evidence="3" id="KW-1185">Reference proteome</keyword>
<dbReference type="InterPro" id="IPR000477">
    <property type="entry name" value="RT_dom"/>
</dbReference>
<dbReference type="PANTHER" id="PTHR33332">
    <property type="entry name" value="REVERSE TRANSCRIPTASE DOMAIN-CONTAINING PROTEIN"/>
    <property type="match status" value="1"/>
</dbReference>
<evidence type="ECO:0000313" key="2">
    <source>
        <dbReference type="EMBL" id="PKU37921.1"/>
    </source>
</evidence>
<dbReference type="Pfam" id="PF00078">
    <property type="entry name" value="RVT_1"/>
    <property type="match status" value="1"/>
</dbReference>
<accession>A0A2I0TVV2</accession>
<dbReference type="EMBL" id="KZ506929">
    <property type="protein sequence ID" value="PKU37921.1"/>
    <property type="molecule type" value="Genomic_DNA"/>
</dbReference>
<reference evidence="3" key="1">
    <citation type="submission" date="2017-11" db="EMBL/GenBank/DDBJ databases">
        <authorList>
            <person name="Lima N.C."/>
            <person name="Parody-Merino A.M."/>
            <person name="Battley P.F."/>
            <person name="Fidler A.E."/>
            <person name="Prosdocimi F."/>
        </authorList>
    </citation>
    <scope>NUCLEOTIDE SEQUENCE [LARGE SCALE GENOMIC DNA]</scope>
</reference>
<evidence type="ECO:0000313" key="3">
    <source>
        <dbReference type="Proteomes" id="UP000233556"/>
    </source>
</evidence>
<name>A0A2I0TVV2_LIMLA</name>
<reference evidence="3" key="2">
    <citation type="submission" date="2017-12" db="EMBL/GenBank/DDBJ databases">
        <title>Genome sequence of the Bar-tailed Godwit (Limosa lapponica baueri).</title>
        <authorList>
            <person name="Lima N.C.B."/>
            <person name="Parody-Merino A.M."/>
            <person name="Battley P.F."/>
            <person name="Fidler A.E."/>
            <person name="Prosdocimi F."/>
        </authorList>
    </citation>
    <scope>NUCLEOTIDE SEQUENCE [LARGE SCALE GENOMIC DNA]</scope>
</reference>
<feature type="domain" description="Reverse transcriptase" evidence="1">
    <location>
        <begin position="41"/>
        <end position="142"/>
    </location>
</feature>
<dbReference type="SUPFAM" id="SSF56672">
    <property type="entry name" value="DNA/RNA polymerases"/>
    <property type="match status" value="1"/>
</dbReference>
<protein>
    <recommendedName>
        <fullName evidence="1">Reverse transcriptase domain-containing protein</fullName>
    </recommendedName>
</protein>
<dbReference type="InterPro" id="IPR043502">
    <property type="entry name" value="DNA/RNA_pol_sf"/>
</dbReference>
<proteinExistence type="predicted"/>
<organism evidence="2 3">
    <name type="scientific">Limosa lapponica baueri</name>
    <dbReference type="NCBI Taxonomy" id="1758121"/>
    <lineage>
        <taxon>Eukaryota</taxon>
        <taxon>Metazoa</taxon>
        <taxon>Chordata</taxon>
        <taxon>Craniata</taxon>
        <taxon>Vertebrata</taxon>
        <taxon>Euteleostomi</taxon>
        <taxon>Archelosauria</taxon>
        <taxon>Archosauria</taxon>
        <taxon>Dinosauria</taxon>
        <taxon>Saurischia</taxon>
        <taxon>Theropoda</taxon>
        <taxon>Coelurosauria</taxon>
        <taxon>Aves</taxon>
        <taxon>Neognathae</taxon>
        <taxon>Neoaves</taxon>
        <taxon>Charadriiformes</taxon>
        <taxon>Scolopacidae</taxon>
        <taxon>Limosa</taxon>
    </lineage>
</organism>
<evidence type="ECO:0000259" key="1">
    <source>
        <dbReference type="Pfam" id="PF00078"/>
    </source>
</evidence>
<dbReference type="AlphaFoldDB" id="A0A2I0TVV2"/>